<dbReference type="GO" id="GO:0016020">
    <property type="term" value="C:membrane"/>
    <property type="evidence" value="ECO:0007669"/>
    <property type="project" value="UniProtKB-SubCell"/>
</dbReference>
<dbReference type="Pfam" id="PF01569">
    <property type="entry name" value="PAP2"/>
    <property type="match status" value="1"/>
</dbReference>
<keyword evidence="3 7" id="KW-0812">Transmembrane</keyword>
<feature type="transmembrane region" description="Helical" evidence="7">
    <location>
        <begin position="160"/>
        <end position="183"/>
    </location>
</feature>
<comment type="caution">
    <text evidence="9">The sequence shown here is derived from an EMBL/GenBank/DDBJ whole genome shotgun (WGS) entry which is preliminary data.</text>
</comment>
<feature type="region of interest" description="Disordered" evidence="6">
    <location>
        <begin position="119"/>
        <end position="146"/>
    </location>
</feature>
<feature type="transmembrane region" description="Helical" evidence="7">
    <location>
        <begin position="12"/>
        <end position="36"/>
    </location>
</feature>
<dbReference type="CDD" id="cd03390">
    <property type="entry name" value="PAP2_containing_1_like"/>
    <property type="match status" value="1"/>
</dbReference>
<dbReference type="RefSeq" id="XP_067081897.1">
    <property type="nucleotide sequence ID" value="XM_067225796.1"/>
</dbReference>
<feature type="compositionally biased region" description="Basic and acidic residues" evidence="6">
    <location>
        <begin position="134"/>
        <end position="146"/>
    </location>
</feature>
<protein>
    <submittedName>
        <fullName evidence="9">Phosphatidic acid phosphatase protein, putative</fullName>
    </submittedName>
</protein>
<dbReference type="SMART" id="SM00014">
    <property type="entry name" value="acidPPc"/>
    <property type="match status" value="1"/>
</dbReference>
<organism evidence="9 10">
    <name type="scientific">Trypanosoma equiperdum</name>
    <dbReference type="NCBI Taxonomy" id="5694"/>
    <lineage>
        <taxon>Eukaryota</taxon>
        <taxon>Discoba</taxon>
        <taxon>Euglenozoa</taxon>
        <taxon>Kinetoplastea</taxon>
        <taxon>Metakinetoplastina</taxon>
        <taxon>Trypanosomatida</taxon>
        <taxon>Trypanosomatidae</taxon>
        <taxon>Trypanosoma</taxon>
    </lineage>
</organism>
<feature type="domain" description="Phosphatidic acid phosphatase type 2/haloperoxidase" evidence="8">
    <location>
        <begin position="160"/>
        <end position="298"/>
    </location>
</feature>
<dbReference type="PANTHER" id="PTHR10165:SF35">
    <property type="entry name" value="RE23632P"/>
    <property type="match status" value="1"/>
</dbReference>
<feature type="transmembrane region" description="Helical" evidence="7">
    <location>
        <begin position="253"/>
        <end position="271"/>
    </location>
</feature>
<comment type="subcellular location">
    <subcellularLocation>
        <location evidence="1">Membrane</location>
        <topology evidence="1">Multi-pass membrane protein</topology>
    </subcellularLocation>
</comment>
<evidence type="ECO:0000256" key="3">
    <source>
        <dbReference type="ARBA" id="ARBA00022692"/>
    </source>
</evidence>
<dbReference type="GO" id="GO:0006644">
    <property type="term" value="P:phospholipid metabolic process"/>
    <property type="evidence" value="ECO:0007669"/>
    <property type="project" value="InterPro"/>
</dbReference>
<name>A0A1G4IGA1_TRYEQ</name>
<gene>
    <name evidence="9" type="ORF">TEOVI_000277500</name>
</gene>
<dbReference type="PANTHER" id="PTHR10165">
    <property type="entry name" value="LIPID PHOSPHATE PHOSPHATASE"/>
    <property type="match status" value="1"/>
</dbReference>
<dbReference type="VEuPathDB" id="TriTrypDB:TEOVI_000277500"/>
<evidence type="ECO:0000313" key="9">
    <source>
        <dbReference type="EMBL" id="SCU71195.1"/>
    </source>
</evidence>
<feature type="transmembrane region" description="Helical" evidence="7">
    <location>
        <begin position="228"/>
        <end position="247"/>
    </location>
</feature>
<dbReference type="GO" id="GO:0046839">
    <property type="term" value="P:phospholipid dephosphorylation"/>
    <property type="evidence" value="ECO:0007669"/>
    <property type="project" value="TreeGrafter"/>
</dbReference>
<keyword evidence="4 7" id="KW-1133">Transmembrane helix</keyword>
<feature type="transmembrane region" description="Helical" evidence="7">
    <location>
        <begin position="64"/>
        <end position="83"/>
    </location>
</feature>
<accession>A0A1G4IGA1</accession>
<evidence type="ECO:0000256" key="4">
    <source>
        <dbReference type="ARBA" id="ARBA00022989"/>
    </source>
</evidence>
<evidence type="ECO:0000259" key="8">
    <source>
        <dbReference type="SMART" id="SM00014"/>
    </source>
</evidence>
<dbReference type="Proteomes" id="UP000195570">
    <property type="component" value="Unassembled WGS sequence"/>
</dbReference>
<dbReference type="GO" id="GO:0008195">
    <property type="term" value="F:phosphatidate phosphatase activity"/>
    <property type="evidence" value="ECO:0007669"/>
    <property type="project" value="TreeGrafter"/>
</dbReference>
<comment type="similarity">
    <text evidence="2">Belongs to the PA-phosphatase related phosphoesterase family.</text>
</comment>
<dbReference type="InterPro" id="IPR036938">
    <property type="entry name" value="PAP2/HPO_sf"/>
</dbReference>
<feature type="transmembrane region" description="Helical" evidence="7">
    <location>
        <begin position="283"/>
        <end position="304"/>
    </location>
</feature>
<dbReference type="Gene3D" id="1.20.144.10">
    <property type="entry name" value="Phosphatidic acid phosphatase type 2/haloperoxidase"/>
    <property type="match status" value="1"/>
</dbReference>
<keyword evidence="5 7" id="KW-0472">Membrane</keyword>
<dbReference type="EMBL" id="CZPT02001586">
    <property type="protein sequence ID" value="SCU71195.1"/>
    <property type="molecule type" value="Genomic_DNA"/>
</dbReference>
<evidence type="ECO:0000256" key="6">
    <source>
        <dbReference type="SAM" id="MobiDB-lite"/>
    </source>
</evidence>
<proteinExistence type="inferred from homology"/>
<dbReference type="FunFam" id="1.20.144.10:FF:000037">
    <property type="entry name" value="Phosphatidic acid phosphatase protein-like protein"/>
    <property type="match status" value="1"/>
</dbReference>
<evidence type="ECO:0000256" key="2">
    <source>
        <dbReference type="ARBA" id="ARBA00008816"/>
    </source>
</evidence>
<sequence>MADDGKTGFAKFVYYIKVFHALDYILLVTFALAVVYGMRTVRPPCRTFSWNDTDISHKKGKSTFPSGTLFSMEFIPIGLYLLFEALRARLARKGEWYLDVKETDQLIDGATTRVEMLEPEGKRSEGANAAKAGRYPDESPEGNKENEPKRLMTCLEATNYWVLAHGFSIILAVCLVEILKVYAGRLRPDFLDRLKKANVTEGTDPKDLCDIAKARDGRLSFPSGHSSCAFSVCTPMALYFLSVLHAFSGASVWRTLVGLSPIYLACACAISRTRDNRHHFADIVAGSLIGMGTGLLAVAVFFRFGKEIAVLVPRRMEFVRSRGGRVLADVAE</sequence>
<keyword evidence="10" id="KW-1185">Reference proteome</keyword>
<evidence type="ECO:0000256" key="5">
    <source>
        <dbReference type="ARBA" id="ARBA00023136"/>
    </source>
</evidence>
<dbReference type="InterPro" id="IPR043216">
    <property type="entry name" value="PAP-like"/>
</dbReference>
<evidence type="ECO:0000256" key="7">
    <source>
        <dbReference type="SAM" id="Phobius"/>
    </source>
</evidence>
<evidence type="ECO:0000313" key="10">
    <source>
        <dbReference type="Proteomes" id="UP000195570"/>
    </source>
</evidence>
<dbReference type="SUPFAM" id="SSF48317">
    <property type="entry name" value="Acid phosphatase/Vanadium-dependent haloperoxidase"/>
    <property type="match status" value="1"/>
</dbReference>
<dbReference type="AlphaFoldDB" id="A0A1G4IGA1"/>
<dbReference type="GeneID" id="92376715"/>
<dbReference type="InterPro" id="IPR000326">
    <property type="entry name" value="PAP2/HPO"/>
</dbReference>
<reference evidence="9" key="1">
    <citation type="submission" date="2016-09" db="EMBL/GenBank/DDBJ databases">
        <authorList>
            <person name="Hebert L."/>
            <person name="Moumen B."/>
        </authorList>
    </citation>
    <scope>NUCLEOTIDE SEQUENCE [LARGE SCALE GENOMIC DNA]</scope>
    <source>
        <strain evidence="9">OVI</strain>
    </source>
</reference>
<evidence type="ECO:0000256" key="1">
    <source>
        <dbReference type="ARBA" id="ARBA00004141"/>
    </source>
</evidence>